<accession>A0ABS6U2C4</accession>
<name>A0ABS6U2C4_9PSEU</name>
<keyword evidence="3" id="KW-1185">Reference proteome</keyword>
<dbReference type="RefSeq" id="WP_218588713.1">
    <property type="nucleotide sequence ID" value="NZ_JADQDE010000003.1"/>
</dbReference>
<organism evidence="2 3">
    <name type="scientific">Pseudonocardia oceani</name>
    <dbReference type="NCBI Taxonomy" id="2792013"/>
    <lineage>
        <taxon>Bacteria</taxon>
        <taxon>Bacillati</taxon>
        <taxon>Actinomycetota</taxon>
        <taxon>Actinomycetes</taxon>
        <taxon>Pseudonocardiales</taxon>
        <taxon>Pseudonocardiaceae</taxon>
        <taxon>Pseudonocardia</taxon>
    </lineage>
</organism>
<dbReference type="PANTHER" id="PTHR46438">
    <property type="entry name" value="ALPHA/BETA-HYDROLASES SUPERFAMILY PROTEIN"/>
    <property type="match status" value="1"/>
</dbReference>
<dbReference type="EMBL" id="JADQDF010000001">
    <property type="protein sequence ID" value="MBW0126385.1"/>
    <property type="molecule type" value="Genomic_DNA"/>
</dbReference>
<dbReference type="PANTHER" id="PTHR46438:SF11">
    <property type="entry name" value="LIPASE-RELATED"/>
    <property type="match status" value="1"/>
</dbReference>
<evidence type="ECO:0000313" key="2">
    <source>
        <dbReference type="EMBL" id="MBW0126385.1"/>
    </source>
</evidence>
<reference evidence="2 3" key="1">
    <citation type="submission" date="2020-11" db="EMBL/GenBank/DDBJ databases">
        <title>Pseudonocardia abyssalis sp. nov. and Pseudonocardia oceani sp. nov., description and phylogenomic analysis of two novel actinomycetes isolated from the deep Southern Ocean.</title>
        <authorList>
            <person name="Parra J."/>
        </authorList>
    </citation>
    <scope>NUCLEOTIDE SEQUENCE [LARGE SCALE GENOMIC DNA]</scope>
    <source>
        <strain evidence="3">KRD185</strain>
    </source>
</reference>
<comment type="caution">
    <text evidence="2">The sequence shown here is derived from an EMBL/GenBank/DDBJ whole genome shotgun (WGS) entry which is preliminary data.</text>
</comment>
<dbReference type="GO" id="GO:0016787">
    <property type="term" value="F:hydrolase activity"/>
    <property type="evidence" value="ECO:0007669"/>
    <property type="project" value="UniProtKB-KW"/>
</dbReference>
<proteinExistence type="predicted"/>
<evidence type="ECO:0000259" key="1">
    <source>
        <dbReference type="Pfam" id="PF00561"/>
    </source>
</evidence>
<feature type="domain" description="AB hydrolase-1" evidence="1">
    <location>
        <begin position="40"/>
        <end position="281"/>
    </location>
</feature>
<sequence length="296" mass="32246">MTGTLAEITAESTSRFVQVDEHRIHLHDTGARTAEAASRPPLVLLHGGGPGASGWSNFSQNVPGLAEHFRVIVLDQPGYGRSDKPIVQDGVWTFNAYILSGVLDALEIPSVHLVGNSLGGGTSLRMALDYPDRVDRLILMGPAGGTLNIFSSDPSEGLKVLFGFYAPPGPSIEKMQHLIDVMTYDSSNVPPGVLEQRYAAATAPDAVEYVTRLFGTFGARGAGVPEELWRDVHRIPHKTLLTWGRDDRVLPLDGAFFMLKRMPDARLHVFPRCGHWAQLEHQAEFDALTVSFLTGP</sequence>
<protein>
    <submittedName>
        <fullName evidence="2">Alpha/beta fold hydrolase</fullName>
    </submittedName>
</protein>
<gene>
    <name evidence="2" type="ORF">I4I82_01570</name>
</gene>
<dbReference type="Proteomes" id="UP000694300">
    <property type="component" value="Unassembled WGS sequence"/>
</dbReference>
<keyword evidence="2" id="KW-0378">Hydrolase</keyword>
<dbReference type="NCBIfam" id="NF045632">
    <property type="entry name" value="hydroxlase_HsaD"/>
    <property type="match status" value="1"/>
</dbReference>
<evidence type="ECO:0000313" key="3">
    <source>
        <dbReference type="Proteomes" id="UP000694300"/>
    </source>
</evidence>
<dbReference type="Pfam" id="PF00561">
    <property type="entry name" value="Abhydrolase_1"/>
    <property type="match status" value="1"/>
</dbReference>
<dbReference type="InterPro" id="IPR054676">
    <property type="entry name" value="HsaD"/>
</dbReference>
<dbReference type="InterPro" id="IPR000073">
    <property type="entry name" value="AB_hydrolase_1"/>
</dbReference>